<dbReference type="Proteomes" id="UP001597483">
    <property type="component" value="Unassembled WGS sequence"/>
</dbReference>
<reference evidence="3" key="1">
    <citation type="journal article" date="2019" name="Int. J. Syst. Evol. Microbiol.">
        <title>The Global Catalogue of Microorganisms (GCM) 10K type strain sequencing project: providing services to taxonomists for standard genome sequencing and annotation.</title>
        <authorList>
            <consortium name="The Broad Institute Genomics Platform"/>
            <consortium name="The Broad Institute Genome Sequencing Center for Infectious Disease"/>
            <person name="Wu L."/>
            <person name="Ma J."/>
        </authorList>
    </citation>
    <scope>NUCLEOTIDE SEQUENCE [LARGE SCALE GENOMIC DNA]</scope>
    <source>
        <strain evidence="3">CGMCC 4.7641</strain>
    </source>
</reference>
<feature type="region of interest" description="Disordered" evidence="1">
    <location>
        <begin position="1"/>
        <end position="44"/>
    </location>
</feature>
<sequence length="130" mass="13506">MGGSPRLASEAGQQVPAAKGFDLPAPPRAETPRRASARGANSNCCSPLGCWRWCRASTPMSKRFRAAVTSIAPLAGALLGLAGVHLTGHHYQSHRDGTKVVLAGTEAIGGRVDDSVLDALAEVAVWLPKP</sequence>
<dbReference type="EMBL" id="JBHUKS010000041">
    <property type="protein sequence ID" value="MFD2474826.1"/>
    <property type="molecule type" value="Genomic_DNA"/>
</dbReference>
<evidence type="ECO:0000256" key="1">
    <source>
        <dbReference type="SAM" id="MobiDB-lite"/>
    </source>
</evidence>
<evidence type="ECO:0000313" key="2">
    <source>
        <dbReference type="EMBL" id="MFD2474826.1"/>
    </source>
</evidence>
<accession>A0ABW5HPC8</accession>
<proteinExistence type="predicted"/>
<organism evidence="2 3">
    <name type="scientific">Amycolatopsis silviterrae</name>
    <dbReference type="NCBI Taxonomy" id="1656914"/>
    <lineage>
        <taxon>Bacteria</taxon>
        <taxon>Bacillati</taxon>
        <taxon>Actinomycetota</taxon>
        <taxon>Actinomycetes</taxon>
        <taxon>Pseudonocardiales</taxon>
        <taxon>Pseudonocardiaceae</taxon>
        <taxon>Amycolatopsis</taxon>
    </lineage>
</organism>
<keyword evidence="3" id="KW-1185">Reference proteome</keyword>
<comment type="caution">
    <text evidence="2">The sequence shown here is derived from an EMBL/GenBank/DDBJ whole genome shotgun (WGS) entry which is preliminary data.</text>
</comment>
<protein>
    <submittedName>
        <fullName evidence="2">Uncharacterized protein</fullName>
    </submittedName>
</protein>
<gene>
    <name evidence="2" type="ORF">ACFSVL_45970</name>
</gene>
<dbReference type="RefSeq" id="WP_378314393.1">
    <property type="nucleotide sequence ID" value="NZ_JBHUKS010000041.1"/>
</dbReference>
<name>A0ABW5HPC8_9PSEU</name>
<evidence type="ECO:0000313" key="3">
    <source>
        <dbReference type="Proteomes" id="UP001597483"/>
    </source>
</evidence>